<dbReference type="AlphaFoldDB" id="A0A212FKJ8"/>
<reference evidence="2 3" key="1">
    <citation type="journal article" date="2011" name="Cell">
        <title>The monarch butterfly genome yields insights into long-distance migration.</title>
        <authorList>
            <person name="Zhan S."/>
            <person name="Merlin C."/>
            <person name="Boore J.L."/>
            <person name="Reppert S.M."/>
        </authorList>
    </citation>
    <scope>NUCLEOTIDE SEQUENCE [LARGE SCALE GENOMIC DNA]</scope>
    <source>
        <strain evidence="2">F-2</strain>
    </source>
</reference>
<evidence type="ECO:0000313" key="2">
    <source>
        <dbReference type="EMBL" id="OWR54256.1"/>
    </source>
</evidence>
<sequence length="129" mass="14503">MHAIIALTISPDPVAAQSSFSESLPQLVDCHNRIEISVMYVLQRAHTPGDRLRGLPGGKRSLQTVSAAIMRHFPDDPAPWTAFRSQDYGYTRLKVYNKTHVHIEQVSVDLNGQVIDAFWLIKTNDTTFL</sequence>
<dbReference type="Gene3D" id="3.60.21.10">
    <property type="match status" value="1"/>
</dbReference>
<dbReference type="STRING" id="278856.A0A212FKJ8"/>
<dbReference type="InterPro" id="IPR025733">
    <property type="entry name" value="PAPs_C"/>
</dbReference>
<keyword evidence="3" id="KW-1185">Reference proteome</keyword>
<accession>A0A212FKJ8</accession>
<feature type="domain" description="Purple acid phosphatase C-terminal" evidence="1">
    <location>
        <begin position="74"/>
        <end position="116"/>
    </location>
</feature>
<dbReference type="InterPro" id="IPR029052">
    <property type="entry name" value="Metallo-depent_PP-like"/>
</dbReference>
<proteinExistence type="predicted"/>
<comment type="caution">
    <text evidence="2">The sequence shown here is derived from an EMBL/GenBank/DDBJ whole genome shotgun (WGS) entry which is preliminary data.</text>
</comment>
<gene>
    <name evidence="2" type="ORF">KGM_203489</name>
</gene>
<dbReference type="Pfam" id="PF14008">
    <property type="entry name" value="Metallophos_C"/>
    <property type="match status" value="1"/>
</dbReference>
<dbReference type="PANTHER" id="PTHR45867:SF3">
    <property type="entry name" value="ACID PHOSPHATASE TYPE 7"/>
    <property type="match status" value="1"/>
</dbReference>
<name>A0A212FKJ8_DANPL</name>
<organism evidence="2 3">
    <name type="scientific">Danaus plexippus plexippus</name>
    <dbReference type="NCBI Taxonomy" id="278856"/>
    <lineage>
        <taxon>Eukaryota</taxon>
        <taxon>Metazoa</taxon>
        <taxon>Ecdysozoa</taxon>
        <taxon>Arthropoda</taxon>
        <taxon>Hexapoda</taxon>
        <taxon>Insecta</taxon>
        <taxon>Pterygota</taxon>
        <taxon>Neoptera</taxon>
        <taxon>Endopterygota</taxon>
        <taxon>Lepidoptera</taxon>
        <taxon>Glossata</taxon>
        <taxon>Ditrysia</taxon>
        <taxon>Papilionoidea</taxon>
        <taxon>Nymphalidae</taxon>
        <taxon>Danainae</taxon>
        <taxon>Danaini</taxon>
        <taxon>Danaina</taxon>
        <taxon>Danaus</taxon>
        <taxon>Danaus</taxon>
    </lineage>
</organism>
<dbReference type="InParanoid" id="A0A212FKJ8"/>
<dbReference type="PANTHER" id="PTHR45867">
    <property type="entry name" value="PURPLE ACID PHOSPHATASE"/>
    <property type="match status" value="1"/>
</dbReference>
<evidence type="ECO:0000259" key="1">
    <source>
        <dbReference type="Pfam" id="PF14008"/>
    </source>
</evidence>
<dbReference type="eggNOG" id="KOG1378">
    <property type="taxonomic scope" value="Eukaryota"/>
</dbReference>
<evidence type="ECO:0000313" key="3">
    <source>
        <dbReference type="Proteomes" id="UP000007151"/>
    </source>
</evidence>
<dbReference type="KEGG" id="dpl:KGM_203489"/>
<dbReference type="EMBL" id="AGBW02008030">
    <property type="protein sequence ID" value="OWR54256.1"/>
    <property type="molecule type" value="Genomic_DNA"/>
</dbReference>
<dbReference type="Proteomes" id="UP000007151">
    <property type="component" value="Unassembled WGS sequence"/>
</dbReference>
<protein>
    <submittedName>
        <fullName evidence="2">Acid phosphatase</fullName>
    </submittedName>
</protein>